<evidence type="ECO:0000256" key="1">
    <source>
        <dbReference type="ARBA" id="ARBA00004418"/>
    </source>
</evidence>
<dbReference type="RefSeq" id="WP_369018574.1">
    <property type="nucleotide sequence ID" value="NZ_CP121689.1"/>
</dbReference>
<dbReference type="Gene3D" id="3.40.190.10">
    <property type="entry name" value="Periplasmic binding protein-like II"/>
    <property type="match status" value="1"/>
</dbReference>
<dbReference type="CDD" id="cd13585">
    <property type="entry name" value="PBP2_TMBP_like"/>
    <property type="match status" value="1"/>
</dbReference>
<organism evidence="3 4">
    <name type="scientific">Thermatribacter velox</name>
    <dbReference type="NCBI Taxonomy" id="3039681"/>
    <lineage>
        <taxon>Bacteria</taxon>
        <taxon>Pseudomonadati</taxon>
        <taxon>Atribacterota</taxon>
        <taxon>Atribacteria</taxon>
        <taxon>Atribacterales</taxon>
        <taxon>Thermatribacteraceae</taxon>
        <taxon>Thermatribacter</taxon>
    </lineage>
</organism>
<keyword evidence="4" id="KW-1185">Reference proteome</keyword>
<dbReference type="InterPro" id="IPR006059">
    <property type="entry name" value="SBP"/>
</dbReference>
<comment type="subcellular location">
    <subcellularLocation>
        <location evidence="1">Periplasm</location>
    </subcellularLocation>
</comment>
<comment type="similarity">
    <text evidence="2">Belongs to the bacterial solute-binding protein 1 family.</text>
</comment>
<evidence type="ECO:0000313" key="3">
    <source>
        <dbReference type="EMBL" id="WZL76412.1"/>
    </source>
</evidence>
<gene>
    <name evidence="3" type="ORF">QBE54_01375</name>
</gene>
<dbReference type="PANTHER" id="PTHR43649">
    <property type="entry name" value="ARABINOSE-BINDING PROTEIN-RELATED"/>
    <property type="match status" value="1"/>
</dbReference>
<dbReference type="PANTHER" id="PTHR43649:SF12">
    <property type="entry name" value="DIACETYLCHITOBIOSE BINDING PROTEIN DASA"/>
    <property type="match status" value="1"/>
</dbReference>
<dbReference type="Pfam" id="PF01547">
    <property type="entry name" value="SBP_bac_1"/>
    <property type="match status" value="1"/>
</dbReference>
<sequence>MKKITTLMLAILMTVILLGVNGASTKEEITISMWTHDNLYVEFFTRRGEEWAAMHPEYKINFEFTQIPYNQLWPKILTALAAGKGVPDLIGIEINAFSRFMKGDIAEKTLVDLTPLIGEERDKFLRWEPYMYKGKIYGVESALCPVVLYYRKSVFDEAGIATPLETWEDFIEAGRKLKEKGHYIAAVESSGDAPHHFLALYYQQDGVLFDSEGNLMAEDDPRAIRALRFLQEGVQEGILWPTSSYYDAPHFAALKEGKVVGNYMPDWWSVYYQKPQVPEQAGEWRIQLLPAWEEGGRRSSTAGGTGFAITKYSKNPELVFDFLHYTYMTKENQIKRFLELQYFPTMIEAITDPQITEFSDPYYGNQKIGKVFSEAALQIPVQWQSPYWSEAMQALYKEAVTPVIAGQKTPEQGLKDAISKIRSLMK</sequence>
<dbReference type="InterPro" id="IPR050490">
    <property type="entry name" value="Bact_solute-bd_prot1"/>
</dbReference>
<protein>
    <submittedName>
        <fullName evidence="3">Sugar ABC transporter substrate-binding protein</fullName>
    </submittedName>
</protein>
<reference evidence="3 4" key="1">
    <citation type="submission" date="2023-03" db="EMBL/GenBank/DDBJ databases">
        <title>Novel Species.</title>
        <authorList>
            <person name="Ma S."/>
        </authorList>
    </citation>
    <scope>NUCLEOTIDE SEQUENCE [LARGE SCALE GENOMIC DNA]</scope>
    <source>
        <strain evidence="3 4">B11</strain>
    </source>
</reference>
<proteinExistence type="inferred from homology"/>
<dbReference type="EMBL" id="CP121689">
    <property type="protein sequence ID" value="WZL76412.1"/>
    <property type="molecule type" value="Genomic_DNA"/>
</dbReference>
<dbReference type="Proteomes" id="UP001461341">
    <property type="component" value="Chromosome"/>
</dbReference>
<accession>A0ABZ2YCT3</accession>
<name>A0ABZ2YCT3_9BACT</name>
<evidence type="ECO:0000313" key="4">
    <source>
        <dbReference type="Proteomes" id="UP001461341"/>
    </source>
</evidence>
<evidence type="ECO:0000256" key="2">
    <source>
        <dbReference type="ARBA" id="ARBA00008520"/>
    </source>
</evidence>
<dbReference type="SUPFAM" id="SSF53850">
    <property type="entry name" value="Periplasmic binding protein-like II"/>
    <property type="match status" value="1"/>
</dbReference>